<sequence>MGDKFDEYQFSRKKSISDSMAKDGVGSSNIRQRNNFGDSSNQIFVKDHYPAYQVASDEDLNHQSPKPCLEVIDIAITQDFDRLPIGVSSIMVEPISDTEFSSIEGSSQMKRWVRSVRTS</sequence>
<comment type="caution">
    <text evidence="2">The sequence shown here is derived from an EMBL/GenBank/DDBJ whole genome shotgun (WGS) entry which is preliminary data.</text>
</comment>
<evidence type="ECO:0000313" key="2">
    <source>
        <dbReference type="EMBL" id="KAL3522762.1"/>
    </source>
</evidence>
<evidence type="ECO:0000256" key="1">
    <source>
        <dbReference type="SAM" id="MobiDB-lite"/>
    </source>
</evidence>
<dbReference type="AlphaFoldDB" id="A0ABD2ZTM1"/>
<evidence type="ECO:0000313" key="3">
    <source>
        <dbReference type="Proteomes" id="UP001630127"/>
    </source>
</evidence>
<organism evidence="2 3">
    <name type="scientific">Cinchona calisaya</name>
    <dbReference type="NCBI Taxonomy" id="153742"/>
    <lineage>
        <taxon>Eukaryota</taxon>
        <taxon>Viridiplantae</taxon>
        <taxon>Streptophyta</taxon>
        <taxon>Embryophyta</taxon>
        <taxon>Tracheophyta</taxon>
        <taxon>Spermatophyta</taxon>
        <taxon>Magnoliopsida</taxon>
        <taxon>eudicotyledons</taxon>
        <taxon>Gunneridae</taxon>
        <taxon>Pentapetalae</taxon>
        <taxon>asterids</taxon>
        <taxon>lamiids</taxon>
        <taxon>Gentianales</taxon>
        <taxon>Rubiaceae</taxon>
        <taxon>Cinchonoideae</taxon>
        <taxon>Cinchoneae</taxon>
        <taxon>Cinchona</taxon>
    </lineage>
</organism>
<accession>A0ABD2ZTM1</accession>
<feature type="region of interest" description="Disordered" evidence="1">
    <location>
        <begin position="18"/>
        <end position="41"/>
    </location>
</feature>
<name>A0ABD2ZTM1_9GENT</name>
<dbReference type="EMBL" id="JBJUIK010000007">
    <property type="protein sequence ID" value="KAL3522762.1"/>
    <property type="molecule type" value="Genomic_DNA"/>
</dbReference>
<dbReference type="Proteomes" id="UP001630127">
    <property type="component" value="Unassembled WGS sequence"/>
</dbReference>
<gene>
    <name evidence="2" type="ORF">ACH5RR_015596</name>
</gene>
<proteinExistence type="predicted"/>
<feature type="compositionally biased region" description="Polar residues" evidence="1">
    <location>
        <begin position="26"/>
        <end position="41"/>
    </location>
</feature>
<keyword evidence="3" id="KW-1185">Reference proteome</keyword>
<reference evidence="2 3" key="1">
    <citation type="submission" date="2024-11" db="EMBL/GenBank/DDBJ databases">
        <title>A near-complete genome assembly of Cinchona calisaya.</title>
        <authorList>
            <person name="Lian D.C."/>
            <person name="Zhao X.W."/>
            <person name="Wei L."/>
        </authorList>
    </citation>
    <scope>NUCLEOTIDE SEQUENCE [LARGE SCALE GENOMIC DNA]</scope>
    <source>
        <tissue evidence="2">Nenye</tissue>
    </source>
</reference>
<protein>
    <submittedName>
        <fullName evidence="2">Uncharacterized protein</fullName>
    </submittedName>
</protein>